<reference evidence="12 13" key="2">
    <citation type="journal article" date="2012" name="Proc. Natl. Acad. Sci. U.S.A.">
        <title>Antigenic diversity is generated by distinct evolutionary mechanisms in African trypanosome species.</title>
        <authorList>
            <person name="Jackson A.P."/>
            <person name="Berry A."/>
            <person name="Aslett M."/>
            <person name="Allison H.C."/>
            <person name="Burton P."/>
            <person name="Vavrova-Anderson J."/>
            <person name="Brown R."/>
            <person name="Browne H."/>
            <person name="Corton N."/>
            <person name="Hauser H."/>
            <person name="Gamble J."/>
            <person name="Gilderthorp R."/>
            <person name="Marcello L."/>
            <person name="McQuillan J."/>
            <person name="Otto T.D."/>
            <person name="Quail M.A."/>
            <person name="Sanders M.J."/>
            <person name="van Tonder A."/>
            <person name="Ginger M.L."/>
            <person name="Field M.C."/>
            <person name="Barry J.D."/>
            <person name="Hertz-Fowler C."/>
            <person name="Berriman M."/>
        </authorList>
    </citation>
    <scope>NUCLEOTIDE SEQUENCE [LARGE SCALE GENOMIC DNA]</scope>
    <source>
        <strain evidence="12 13">IL3000</strain>
    </source>
</reference>
<evidence type="ECO:0000313" key="12">
    <source>
        <dbReference type="EMBL" id="CCD16323.1"/>
    </source>
</evidence>
<feature type="domain" description="Trypanosome variant surface glycoprotein B-type N-terminal" evidence="11">
    <location>
        <begin position="81"/>
        <end position="358"/>
    </location>
</feature>
<keyword evidence="6" id="KW-0472">Membrane</keyword>
<gene>
    <name evidence="12" type="ORF">TCIL3000_0_12620</name>
</gene>
<evidence type="ECO:0000256" key="2">
    <source>
        <dbReference type="ARBA" id="ARBA00004609"/>
    </source>
</evidence>
<sequence length="419" mass="47329">MVIMKFALVALVLCVGVRSQHPSTAEFNLFCRIWTEANDMMLEPDYIYDEDKDQEIVKEMQVLYNATTDNMEDFRRMLWVTKDFFQEHPPPTHSESRKRAHREIAQLIDEGERKIEENLELASQVNQNIESAKLSAAQGFYGEHVESVPKNDGNLTEVLDNTTGIFNHNESPSQSCGENSTLRAGKTLLNDFFCVCVGDGGKESDAPCSGYLLPPRKGNSNAGGWKKMKYETASKDALEFHESIKKIEGVCKNTLEETSRKNILGLLDEYEKMIGKGTNEPDKKKIFGHSGRKNKGEVSKCDGSGNGGGTNNNEKNNAQICVNYSHNQNGDGKYNIPWHTKFRNYTTIMKEAKKLEDQILKNRAALLLLKSQAWVAYSREKDDETSNLDDMNVSNLFDGARLPFSSSFHFPFLFLFLIS</sequence>
<dbReference type="GO" id="GO:0005886">
    <property type="term" value="C:plasma membrane"/>
    <property type="evidence" value="ECO:0007669"/>
    <property type="project" value="UniProtKB-SubCell"/>
</dbReference>
<evidence type="ECO:0000313" key="13">
    <source>
        <dbReference type="Proteomes" id="UP000000702"/>
    </source>
</evidence>
<dbReference type="Pfam" id="PF13206">
    <property type="entry name" value="VSG_B"/>
    <property type="match status" value="1"/>
</dbReference>
<evidence type="ECO:0000256" key="8">
    <source>
        <dbReference type="ARBA" id="ARBA00023288"/>
    </source>
</evidence>
<reference evidence="13" key="1">
    <citation type="submission" date="2011-07" db="EMBL/GenBank/DDBJ databases">
        <title>Divergent evolution of antigenic variation in African trypanosomes.</title>
        <authorList>
            <person name="Jackson A.P."/>
            <person name="Berry A."/>
            <person name="Allison H.C."/>
            <person name="Burton P."/>
            <person name="Anderson J."/>
            <person name="Aslett M."/>
            <person name="Brown R."/>
            <person name="Corton N."/>
            <person name="Harris D."/>
            <person name="Hauser H."/>
            <person name="Gamble J."/>
            <person name="Gilderthorp R."/>
            <person name="McQuillan J."/>
            <person name="Quail M.A."/>
            <person name="Sanders M."/>
            <person name="Van Tonder A."/>
            <person name="Ginger M.L."/>
            <person name="Donelson J.E."/>
            <person name="Field M.C."/>
            <person name="Barry J.D."/>
            <person name="Berriman M."/>
            <person name="Hertz-Fowler C."/>
        </authorList>
    </citation>
    <scope>NUCLEOTIDE SEQUENCE [LARGE SCALE GENOMIC DNA]</scope>
    <source>
        <strain evidence="13">IL3000</strain>
    </source>
</reference>
<accession>F9WG89</accession>
<feature type="signal peptide" evidence="10">
    <location>
        <begin position="1"/>
        <end position="19"/>
    </location>
</feature>
<feature type="chain" id="PRO_5003394751" evidence="10">
    <location>
        <begin position="20"/>
        <end position="419"/>
    </location>
</feature>
<evidence type="ECO:0000256" key="4">
    <source>
        <dbReference type="ARBA" id="ARBA00022622"/>
    </source>
</evidence>
<name>F9WG89_TRYCI</name>
<dbReference type="EMBL" id="CAEQ01002245">
    <property type="protein sequence ID" value="CCD16323.1"/>
    <property type="molecule type" value="Genomic_DNA"/>
</dbReference>
<evidence type="ECO:0000256" key="7">
    <source>
        <dbReference type="ARBA" id="ARBA00023180"/>
    </source>
</evidence>
<dbReference type="InterPro" id="IPR025932">
    <property type="entry name" value="Trypano_VSG_B_N_dom"/>
</dbReference>
<dbReference type="VEuPathDB" id="TriTrypDB:TcIL3000_0_12620"/>
<evidence type="ECO:0000256" key="3">
    <source>
        <dbReference type="ARBA" id="ARBA00022475"/>
    </source>
</evidence>
<comment type="caution">
    <text evidence="12">The sequence shown here is derived from an EMBL/GenBank/DDBJ whole genome shotgun (WGS) entry which is preliminary data.</text>
</comment>
<keyword evidence="4" id="KW-0336">GPI-anchor</keyword>
<keyword evidence="8" id="KW-0449">Lipoprotein</keyword>
<dbReference type="GO" id="GO:0098552">
    <property type="term" value="C:side of membrane"/>
    <property type="evidence" value="ECO:0007669"/>
    <property type="project" value="UniProtKB-KW"/>
</dbReference>
<comment type="function">
    <text evidence="1">VSG forms a coat on the surface of the parasite. The trypanosome evades the immune response of the host by expressing a series of antigenically distinct VSGs from an estimated 1000 VSG genes.</text>
</comment>
<evidence type="ECO:0000256" key="9">
    <source>
        <dbReference type="SAM" id="MobiDB-lite"/>
    </source>
</evidence>
<proteinExistence type="predicted"/>
<keyword evidence="7" id="KW-0325">Glycoprotein</keyword>
<keyword evidence="3" id="KW-1003">Cell membrane</keyword>
<evidence type="ECO:0000256" key="10">
    <source>
        <dbReference type="SAM" id="SignalP"/>
    </source>
</evidence>
<keyword evidence="5 10" id="KW-0732">Signal</keyword>
<evidence type="ECO:0000259" key="11">
    <source>
        <dbReference type="Pfam" id="PF13206"/>
    </source>
</evidence>
<evidence type="ECO:0000256" key="6">
    <source>
        <dbReference type="ARBA" id="ARBA00023136"/>
    </source>
</evidence>
<dbReference type="AlphaFoldDB" id="F9WG89"/>
<evidence type="ECO:0000256" key="5">
    <source>
        <dbReference type="ARBA" id="ARBA00022729"/>
    </source>
</evidence>
<protein>
    <submittedName>
        <fullName evidence="12">Variant surface glycoprotein</fullName>
    </submittedName>
</protein>
<dbReference type="Proteomes" id="UP000000702">
    <property type="component" value="Unassembled WGS sequence"/>
</dbReference>
<evidence type="ECO:0000256" key="1">
    <source>
        <dbReference type="ARBA" id="ARBA00002523"/>
    </source>
</evidence>
<comment type="subcellular location">
    <subcellularLocation>
        <location evidence="2">Cell membrane</location>
        <topology evidence="2">Lipid-anchor</topology>
        <topology evidence="2">GPI-anchor</topology>
    </subcellularLocation>
</comment>
<feature type="region of interest" description="Disordered" evidence="9">
    <location>
        <begin position="281"/>
        <end position="312"/>
    </location>
</feature>
<keyword evidence="13" id="KW-1185">Reference proteome</keyword>
<organism evidence="12 13">
    <name type="scientific">Trypanosoma congolense (strain IL3000)</name>
    <dbReference type="NCBI Taxonomy" id="1068625"/>
    <lineage>
        <taxon>Eukaryota</taxon>
        <taxon>Discoba</taxon>
        <taxon>Euglenozoa</taxon>
        <taxon>Kinetoplastea</taxon>
        <taxon>Metakinetoplastina</taxon>
        <taxon>Trypanosomatida</taxon>
        <taxon>Trypanosomatidae</taxon>
        <taxon>Trypanosoma</taxon>
        <taxon>Nannomonas</taxon>
    </lineage>
</organism>